<reference evidence="3" key="1">
    <citation type="submission" date="2021-01" db="EMBL/GenBank/DDBJ databases">
        <authorList>
            <person name="Corre E."/>
            <person name="Pelletier E."/>
            <person name="Niang G."/>
            <person name="Scheremetjew M."/>
            <person name="Finn R."/>
            <person name="Kale V."/>
            <person name="Holt S."/>
            <person name="Cochrane G."/>
            <person name="Meng A."/>
            <person name="Brown T."/>
            <person name="Cohen L."/>
        </authorList>
    </citation>
    <scope>NUCLEOTIDE SEQUENCE</scope>
    <source>
        <strain evidence="3">CCMP3328</strain>
    </source>
</reference>
<evidence type="ECO:0000256" key="1">
    <source>
        <dbReference type="SAM" id="MobiDB-lite"/>
    </source>
</evidence>
<dbReference type="InterPro" id="IPR005114">
    <property type="entry name" value="Helicase_assoc"/>
</dbReference>
<evidence type="ECO:0000259" key="2">
    <source>
        <dbReference type="Pfam" id="PF03457"/>
    </source>
</evidence>
<proteinExistence type="predicted"/>
<feature type="domain" description="Helicase-associated" evidence="2">
    <location>
        <begin position="74"/>
        <end position="141"/>
    </location>
</feature>
<dbReference type="EMBL" id="HBEF01023459">
    <property type="protein sequence ID" value="CAD8342384.1"/>
    <property type="molecule type" value="Transcribed_RNA"/>
</dbReference>
<feature type="compositionally biased region" description="Low complexity" evidence="1">
    <location>
        <begin position="28"/>
        <end position="40"/>
    </location>
</feature>
<dbReference type="PANTHER" id="PTHR33418:SF1">
    <property type="entry name" value="HELICASE-ASSOCIATED DOMAIN-CONTAINING PROTEIN"/>
    <property type="match status" value="1"/>
</dbReference>
<organism evidence="3">
    <name type="scientific">Craspedostauros australis</name>
    <dbReference type="NCBI Taxonomy" id="1486917"/>
    <lineage>
        <taxon>Eukaryota</taxon>
        <taxon>Sar</taxon>
        <taxon>Stramenopiles</taxon>
        <taxon>Ochrophyta</taxon>
        <taxon>Bacillariophyta</taxon>
        <taxon>Bacillariophyceae</taxon>
        <taxon>Bacillariophycidae</taxon>
        <taxon>Naviculales</taxon>
        <taxon>Naviculaceae</taxon>
        <taxon>Craspedostauros</taxon>
    </lineage>
</organism>
<dbReference type="AlphaFoldDB" id="A0A7S0F6N8"/>
<dbReference type="Gene3D" id="6.10.140.530">
    <property type="match status" value="2"/>
</dbReference>
<dbReference type="Pfam" id="PF03457">
    <property type="entry name" value="HA"/>
    <property type="match status" value="2"/>
</dbReference>
<sequence>MSASASVCASMPPSLSLPLSLTNEFIPQQQHQQQQQQQQQKLSRRTNYNRSYRHSQSQNHGSAQQEQRFGASNTQKWMGKYKELLHFVQQHGHSLVPLDYKANPSLAHWVKRQRCQYKAKVAGTHSTLTAERQQMLEDLTFCWDSHRAAWEERFRQLNGFKCQYGHCNVPSKYGENQSLAIWVKCQRRQYKLHRAGKKSNLNDERISKLSQMGFVWTPREVRSSHSPAAPSVV</sequence>
<gene>
    <name evidence="3" type="ORF">CAUS1442_LOCUS14519</name>
</gene>
<feature type="region of interest" description="Disordered" evidence="1">
    <location>
        <begin position="27"/>
        <end position="70"/>
    </location>
</feature>
<accession>A0A7S0F6N8</accession>
<dbReference type="PANTHER" id="PTHR33418">
    <property type="entry name" value="HELICASE-ASSOCIATED"/>
    <property type="match status" value="1"/>
</dbReference>
<feature type="compositionally biased region" description="Polar residues" evidence="1">
    <location>
        <begin position="45"/>
        <end position="70"/>
    </location>
</feature>
<name>A0A7S0F6N8_9STRA</name>
<feature type="domain" description="Helicase-associated" evidence="2">
    <location>
        <begin position="146"/>
        <end position="214"/>
    </location>
</feature>
<evidence type="ECO:0000313" key="3">
    <source>
        <dbReference type="EMBL" id="CAD8342384.1"/>
    </source>
</evidence>
<protein>
    <recommendedName>
        <fullName evidence="2">Helicase-associated domain-containing protein</fullName>
    </recommendedName>
</protein>